<evidence type="ECO:0000313" key="8">
    <source>
        <dbReference type="EMBL" id="GAK58866.1"/>
    </source>
</evidence>
<feature type="domain" description="Cyclic nucleotide-binding" evidence="6">
    <location>
        <begin position="27"/>
        <end position="146"/>
    </location>
</feature>
<sequence>MTIATYHSSIIHYIALITIADLRRNALFADVKVAELRRILPTLRKEYYPRSAIICREGEQGSSIYIILSGQVKLSMTENTHTTNLAYLNAGDFFGESAVLTNEPRSVTAEAVIDAEIVLLGQQSFHEFVERDPTIIHNIIRTVDQRIRKKTLGLFHQQPKHSQIVSIYSPKKTPRKTFLAVHLAASLSSQTTQPVIILDMTMNTPDIASILRMEGIQSVGEELTEETLQDFCYQHASGFYLLTLSSELLRTGKISRERIAGILGMLKASYQYVLINTSTEISNNTFEALDLSNTVVLLSPVGEEPPVGMFDHQEIITVYYSPQETARMFTDSTEITPLILPFDQKAEHQFYEQGEMSLFSPDHVVTNTVVNKIARHIANLRIGLALGGMAARGLSHIGVLKVLERNQIQIDMIAASNTGAIIGAMYALGMSAAEIEQAALDAQKYLPLVSFRDFSPLSGGLLSHRRIMKLIAEYIPEKLTFHDLRLPLRIITMTLDVGKEVPLSSGSLLKGIEASIAMPGIFPPVNYDENFLVDGSTINPVPISDLIEMEADILIGVNSFGQLTPSYPPPPENYTNLVGYAENMKMIDIITRSFQNLQYEISTAKAMIADVTIIPDLIGYSWVDFKHARDIIDAGEKAAEQILPELKTVIDNRRLYRRI</sequence>
<dbReference type="InterPro" id="IPR018490">
    <property type="entry name" value="cNMP-bd_dom_sf"/>
</dbReference>
<gene>
    <name evidence="8" type="ORF">U27_05841</name>
</gene>
<dbReference type="Pfam" id="PF00027">
    <property type="entry name" value="cNMP_binding"/>
    <property type="match status" value="1"/>
</dbReference>
<evidence type="ECO:0000256" key="4">
    <source>
        <dbReference type="ARBA" id="ARBA00023098"/>
    </source>
</evidence>
<dbReference type="PROSITE" id="PS50042">
    <property type="entry name" value="CNMP_BINDING_3"/>
    <property type="match status" value="1"/>
</dbReference>
<name>A0A081C2R1_VECG1</name>
<dbReference type="eggNOG" id="COG1752">
    <property type="taxonomic scope" value="Bacteria"/>
</dbReference>
<dbReference type="SUPFAM" id="SSF52151">
    <property type="entry name" value="FabD/lysophospholipase-like"/>
    <property type="match status" value="1"/>
</dbReference>
<feature type="domain" description="PNPLA" evidence="7">
    <location>
        <begin position="384"/>
        <end position="547"/>
    </location>
</feature>
<keyword evidence="4" id="KW-0443">Lipid metabolism</keyword>
<dbReference type="GO" id="GO:0016042">
    <property type="term" value="P:lipid catabolic process"/>
    <property type="evidence" value="ECO:0007669"/>
    <property type="project" value="UniProtKB-KW"/>
</dbReference>
<dbReference type="InterPro" id="IPR027417">
    <property type="entry name" value="P-loop_NTPase"/>
</dbReference>
<proteinExistence type="inferred from homology"/>
<dbReference type="CDD" id="cd00038">
    <property type="entry name" value="CAP_ED"/>
    <property type="match status" value="1"/>
</dbReference>
<dbReference type="InterPro" id="IPR000595">
    <property type="entry name" value="cNMP-bd_dom"/>
</dbReference>
<dbReference type="GO" id="GO:0004622">
    <property type="term" value="F:phosphatidylcholine lysophospholipase activity"/>
    <property type="evidence" value="ECO:0007669"/>
    <property type="project" value="UniProtKB-ARBA"/>
</dbReference>
<evidence type="ECO:0000259" key="7">
    <source>
        <dbReference type="PROSITE" id="PS51635"/>
    </source>
</evidence>
<organism evidence="8">
    <name type="scientific">Vecturithrix granuli</name>
    <dbReference type="NCBI Taxonomy" id="1499967"/>
    <lineage>
        <taxon>Bacteria</taxon>
        <taxon>Candidatus Moduliflexota</taxon>
        <taxon>Candidatus Vecturitrichia</taxon>
        <taxon>Candidatus Vecturitrichales</taxon>
        <taxon>Candidatus Vecturitrichaceae</taxon>
        <taxon>Candidatus Vecturithrix</taxon>
    </lineage>
</organism>
<dbReference type="Proteomes" id="UP000030661">
    <property type="component" value="Unassembled WGS sequence"/>
</dbReference>
<evidence type="ECO:0000259" key="6">
    <source>
        <dbReference type="PROSITE" id="PS50042"/>
    </source>
</evidence>
<evidence type="ECO:0000313" key="9">
    <source>
        <dbReference type="Proteomes" id="UP000030661"/>
    </source>
</evidence>
<dbReference type="Gene3D" id="3.40.50.300">
    <property type="entry name" value="P-loop containing nucleotide triphosphate hydrolases"/>
    <property type="match status" value="1"/>
</dbReference>
<dbReference type="InterPro" id="IPR050301">
    <property type="entry name" value="NTE"/>
</dbReference>
<dbReference type="SMART" id="SM00100">
    <property type="entry name" value="cNMP"/>
    <property type="match status" value="1"/>
</dbReference>
<dbReference type="SUPFAM" id="SSF51206">
    <property type="entry name" value="cAMP-binding domain-like"/>
    <property type="match status" value="1"/>
</dbReference>
<evidence type="ECO:0000256" key="2">
    <source>
        <dbReference type="ARBA" id="ARBA00022801"/>
    </source>
</evidence>
<dbReference type="PROSITE" id="PS51635">
    <property type="entry name" value="PNPLA"/>
    <property type="match status" value="1"/>
</dbReference>
<keyword evidence="9" id="KW-1185">Reference proteome</keyword>
<dbReference type="InterPro" id="IPR014710">
    <property type="entry name" value="RmlC-like_jellyroll"/>
</dbReference>
<dbReference type="InterPro" id="IPR016035">
    <property type="entry name" value="Acyl_Trfase/lysoPLipase"/>
</dbReference>
<accession>A0A081C2R1</accession>
<dbReference type="AlphaFoldDB" id="A0A081C2R1"/>
<dbReference type="PANTHER" id="PTHR14226">
    <property type="entry name" value="NEUROPATHY TARGET ESTERASE/SWISS CHEESE D.MELANOGASTER"/>
    <property type="match status" value="1"/>
</dbReference>
<dbReference type="EMBL" id="DF820468">
    <property type="protein sequence ID" value="GAK58866.1"/>
    <property type="molecule type" value="Genomic_DNA"/>
</dbReference>
<dbReference type="Pfam" id="PF01734">
    <property type="entry name" value="Patatin"/>
    <property type="match status" value="1"/>
</dbReference>
<evidence type="ECO:0000256" key="5">
    <source>
        <dbReference type="PROSITE-ProRule" id="PRU01161"/>
    </source>
</evidence>
<evidence type="ECO:0000256" key="3">
    <source>
        <dbReference type="ARBA" id="ARBA00022963"/>
    </source>
</evidence>
<comment type="caution">
    <text evidence="5">Lacks conserved residue(s) required for the propagation of feature annotation.</text>
</comment>
<protein>
    <submittedName>
        <fullName evidence="8">Putative esterase of the alpha-beta hydrolase superfamily</fullName>
    </submittedName>
</protein>
<dbReference type="HOGENOM" id="CLU_000960_1_3_0"/>
<dbReference type="eggNOG" id="COG0664">
    <property type="taxonomic scope" value="Bacteria"/>
</dbReference>
<reference evidence="8" key="1">
    <citation type="journal article" date="2015" name="PeerJ">
        <title>First genomic representation of candidate bacterial phylum KSB3 points to enhanced environmental sensing as a trigger of wastewater bulking.</title>
        <authorList>
            <person name="Sekiguchi Y."/>
            <person name="Ohashi A."/>
            <person name="Parks D.H."/>
            <person name="Yamauchi T."/>
            <person name="Tyson G.W."/>
            <person name="Hugenholtz P."/>
        </authorList>
    </citation>
    <scope>NUCLEOTIDE SEQUENCE [LARGE SCALE GENOMIC DNA]</scope>
</reference>
<dbReference type="Gene3D" id="2.60.120.10">
    <property type="entry name" value="Jelly Rolls"/>
    <property type="match status" value="1"/>
</dbReference>
<dbReference type="PROSITE" id="PS00888">
    <property type="entry name" value="CNMP_BINDING_1"/>
    <property type="match status" value="1"/>
</dbReference>
<dbReference type="SUPFAM" id="SSF52540">
    <property type="entry name" value="P-loop containing nucleoside triphosphate hydrolases"/>
    <property type="match status" value="1"/>
</dbReference>
<evidence type="ECO:0000256" key="1">
    <source>
        <dbReference type="ARBA" id="ARBA00006636"/>
    </source>
</evidence>
<keyword evidence="2 8" id="KW-0378">Hydrolase</keyword>
<keyword evidence="3" id="KW-0442">Lipid degradation</keyword>
<dbReference type="STRING" id="1499967.U27_05841"/>
<dbReference type="InterPro" id="IPR002641">
    <property type="entry name" value="PNPLA_dom"/>
</dbReference>
<dbReference type="InterPro" id="IPR018488">
    <property type="entry name" value="cNMP-bd_CS"/>
</dbReference>
<dbReference type="PANTHER" id="PTHR14226:SF76">
    <property type="entry name" value="NTE FAMILY PROTEIN RSSA"/>
    <property type="match status" value="1"/>
</dbReference>
<comment type="similarity">
    <text evidence="1">Belongs to the NTE family.</text>
</comment>
<dbReference type="Gene3D" id="3.40.1090.10">
    <property type="entry name" value="Cytosolic phospholipase A2 catalytic domain"/>
    <property type="match status" value="1"/>
</dbReference>